<comment type="caution">
    <text evidence="1">The sequence shown here is derived from an EMBL/GenBank/DDBJ whole genome shotgun (WGS) entry which is preliminary data.</text>
</comment>
<gene>
    <name evidence="1" type="ORF">CDL12_04357</name>
</gene>
<keyword evidence="2" id="KW-1185">Reference proteome</keyword>
<dbReference type="Proteomes" id="UP000231279">
    <property type="component" value="Unassembled WGS sequence"/>
</dbReference>
<dbReference type="OrthoDB" id="1908589at2759"/>
<name>A0A2G9HZZ8_9LAMI</name>
<reference evidence="2" key="1">
    <citation type="journal article" date="2018" name="Gigascience">
        <title>Genome assembly of the Pink Ipe (Handroanthus impetiginosus, Bignoniaceae), a highly valued, ecologically keystone Neotropical timber forest tree.</title>
        <authorList>
            <person name="Silva-Junior O.B."/>
            <person name="Grattapaglia D."/>
            <person name="Novaes E."/>
            <person name="Collevatti R.G."/>
        </authorList>
    </citation>
    <scope>NUCLEOTIDE SEQUENCE [LARGE SCALE GENOMIC DNA]</scope>
    <source>
        <strain evidence="2">cv. UFG-1</strain>
    </source>
</reference>
<evidence type="ECO:0008006" key="3">
    <source>
        <dbReference type="Google" id="ProtNLM"/>
    </source>
</evidence>
<sequence length="169" mass="18614">MGNLFHLSVLKSPCIKLSISKSRKVLQIVKMDGKIIEFKSPILVKEMLINFEGFVVTSSREAPKQLPPTCKLQLGKIYYLLPSKADEPNKLEGGASTRDETEPNGTSVKRIKVVITKKQLEELLTKKTSVEKIILGIDKACLANSAANWKPSLGAIPEENELIADNLAL</sequence>
<evidence type="ECO:0000313" key="1">
    <source>
        <dbReference type="EMBL" id="PIN22920.1"/>
    </source>
</evidence>
<dbReference type="Pfam" id="PF14009">
    <property type="entry name" value="PADRE"/>
    <property type="match status" value="1"/>
</dbReference>
<protein>
    <recommendedName>
        <fullName evidence="3">DUF4228 domain-containing protein</fullName>
    </recommendedName>
</protein>
<organism evidence="1 2">
    <name type="scientific">Handroanthus impetiginosus</name>
    <dbReference type="NCBI Taxonomy" id="429701"/>
    <lineage>
        <taxon>Eukaryota</taxon>
        <taxon>Viridiplantae</taxon>
        <taxon>Streptophyta</taxon>
        <taxon>Embryophyta</taxon>
        <taxon>Tracheophyta</taxon>
        <taxon>Spermatophyta</taxon>
        <taxon>Magnoliopsida</taxon>
        <taxon>eudicotyledons</taxon>
        <taxon>Gunneridae</taxon>
        <taxon>Pentapetalae</taxon>
        <taxon>asterids</taxon>
        <taxon>lamiids</taxon>
        <taxon>Lamiales</taxon>
        <taxon>Bignoniaceae</taxon>
        <taxon>Crescentiina</taxon>
        <taxon>Tabebuia alliance</taxon>
        <taxon>Handroanthus</taxon>
    </lineage>
</organism>
<evidence type="ECO:0000313" key="2">
    <source>
        <dbReference type="Proteomes" id="UP000231279"/>
    </source>
</evidence>
<dbReference type="InterPro" id="IPR025322">
    <property type="entry name" value="PADRE_dom"/>
</dbReference>
<dbReference type="EMBL" id="NKXS01000662">
    <property type="protein sequence ID" value="PIN22920.1"/>
    <property type="molecule type" value="Genomic_DNA"/>
</dbReference>
<dbReference type="PANTHER" id="PTHR33148:SF2">
    <property type="entry name" value="DUF4228 DOMAIN-CONTAINING PROTEIN"/>
    <property type="match status" value="1"/>
</dbReference>
<dbReference type="PANTHER" id="PTHR33148">
    <property type="entry name" value="PLASTID MOVEMENT IMPAIRED PROTEIN-RELATED"/>
    <property type="match status" value="1"/>
</dbReference>
<accession>A0A2G9HZZ8</accession>
<dbReference type="AlphaFoldDB" id="A0A2G9HZZ8"/>
<proteinExistence type="predicted"/>